<dbReference type="PANTHER" id="PTHR43775">
    <property type="entry name" value="FATTY ACID SYNTHASE"/>
    <property type="match status" value="1"/>
</dbReference>
<dbReference type="Pfam" id="PF08659">
    <property type="entry name" value="KR"/>
    <property type="match status" value="1"/>
</dbReference>
<dbReference type="Gene3D" id="3.40.50.720">
    <property type="entry name" value="NAD(P)-binding Rossmann-like Domain"/>
    <property type="match status" value="1"/>
</dbReference>
<keyword evidence="3" id="KW-1185">Reference proteome</keyword>
<feature type="domain" description="Ketoreductase" evidence="1">
    <location>
        <begin position="13"/>
        <end position="153"/>
    </location>
</feature>
<dbReference type="GO" id="GO:0006633">
    <property type="term" value="P:fatty acid biosynthetic process"/>
    <property type="evidence" value="ECO:0007669"/>
    <property type="project" value="TreeGrafter"/>
</dbReference>
<dbReference type="AlphaFoldDB" id="A0AAF0DBE7"/>
<dbReference type="InterPro" id="IPR036291">
    <property type="entry name" value="NAD(P)-bd_dom_sf"/>
</dbReference>
<dbReference type="InterPro" id="IPR057326">
    <property type="entry name" value="KR_dom"/>
</dbReference>
<dbReference type="InterPro" id="IPR050091">
    <property type="entry name" value="PKS_NRPS_Biosynth_Enz"/>
</dbReference>
<dbReference type="SUPFAM" id="SSF51735">
    <property type="entry name" value="NAD(P)-binding Rossmann-fold domains"/>
    <property type="match status" value="1"/>
</dbReference>
<protein>
    <recommendedName>
        <fullName evidence="1">Ketoreductase domain-containing protein</fullName>
    </recommendedName>
</protein>
<dbReference type="GO" id="GO:0004312">
    <property type="term" value="F:fatty acid synthase activity"/>
    <property type="evidence" value="ECO:0007669"/>
    <property type="project" value="TreeGrafter"/>
</dbReference>
<evidence type="ECO:0000313" key="3">
    <source>
        <dbReference type="Proteomes" id="UP001219355"/>
    </source>
</evidence>
<proteinExistence type="predicted"/>
<evidence type="ECO:0000259" key="1">
    <source>
        <dbReference type="SMART" id="SM00822"/>
    </source>
</evidence>
<evidence type="ECO:0000313" key="2">
    <source>
        <dbReference type="EMBL" id="WEW55381.1"/>
    </source>
</evidence>
<accession>A0AAF0DBE7</accession>
<dbReference type="Proteomes" id="UP001219355">
    <property type="component" value="Chromosome 1"/>
</dbReference>
<reference evidence="2" key="1">
    <citation type="submission" date="2023-03" db="EMBL/GenBank/DDBJ databases">
        <title>Emydomyces testavorans Genome Sequence.</title>
        <authorList>
            <person name="Hoyer L."/>
        </authorList>
    </citation>
    <scope>NUCLEOTIDE SEQUENCE</scope>
    <source>
        <strain evidence="2">16-2883</strain>
    </source>
</reference>
<dbReference type="SMART" id="SM00822">
    <property type="entry name" value="PKS_KR"/>
    <property type="match status" value="1"/>
</dbReference>
<dbReference type="GO" id="GO:0044550">
    <property type="term" value="P:secondary metabolite biosynthetic process"/>
    <property type="evidence" value="ECO:0007669"/>
    <property type="project" value="TreeGrafter"/>
</dbReference>
<organism evidence="2 3">
    <name type="scientific">Emydomyces testavorans</name>
    <dbReference type="NCBI Taxonomy" id="2070801"/>
    <lineage>
        <taxon>Eukaryota</taxon>
        <taxon>Fungi</taxon>
        <taxon>Dikarya</taxon>
        <taxon>Ascomycota</taxon>
        <taxon>Pezizomycotina</taxon>
        <taxon>Eurotiomycetes</taxon>
        <taxon>Eurotiomycetidae</taxon>
        <taxon>Onygenales</taxon>
        <taxon>Nannizziopsiaceae</taxon>
        <taxon>Emydomyces</taxon>
    </lineage>
</organism>
<gene>
    <name evidence="2" type="ORF">PRK78_000811</name>
</gene>
<dbReference type="PANTHER" id="PTHR43775:SF52">
    <property type="entry name" value="STEREOSELECTIVE KETO-REDUCTASE AF490"/>
    <property type="match status" value="1"/>
</dbReference>
<dbReference type="InterPro" id="IPR013968">
    <property type="entry name" value="PKS_KR"/>
</dbReference>
<dbReference type="EMBL" id="CP120627">
    <property type="protein sequence ID" value="WEW55381.1"/>
    <property type="molecule type" value="Genomic_DNA"/>
</dbReference>
<sequence>MATHNNKNPNKDGLWKKDLESLGASIVIEAADVRNKQDVINLRNQILSIMPPIGGVVNGAMLQSNCFFSDMTYDALLKVLEPKVDGSVVLDEVFSTDDLDFFLLFSSISAVVGQPFQANYDAANNFMAGLVFQRRARNLPASVVHLGPIIGLGFIQNIDSSGGCEAMVSTLRGLNYMLVSERELHHILAEAILIGKSDEPPEIITGIETDTNNRTAESRSQSEFDIDAIWNRRVESSTPKGRLDPHSWLALAL</sequence>
<name>A0AAF0DBE7_9EURO</name>